<keyword evidence="1" id="KW-1133">Transmembrane helix</keyword>
<comment type="caution">
    <text evidence="2">The sequence shown here is derived from an EMBL/GenBank/DDBJ whole genome shotgun (WGS) entry which is preliminary data.</text>
</comment>
<reference evidence="2 3" key="1">
    <citation type="submission" date="2020-08" db="EMBL/GenBank/DDBJ databases">
        <title>Genomic Encyclopedia of Type Strains, Phase III (KMG-III): the genomes of soil and plant-associated and newly described type strains.</title>
        <authorList>
            <person name="Whitman W."/>
        </authorList>
    </citation>
    <scope>NUCLEOTIDE SEQUENCE [LARGE SCALE GENOMIC DNA]</scope>
    <source>
        <strain evidence="2 3">CECT 8356</strain>
    </source>
</reference>
<keyword evidence="1" id="KW-0812">Transmembrane</keyword>
<organism evidence="2 3">
    <name type="scientific">Microbacterium proteolyticum</name>
    <dbReference type="NCBI Taxonomy" id="1572644"/>
    <lineage>
        <taxon>Bacteria</taxon>
        <taxon>Bacillati</taxon>
        <taxon>Actinomycetota</taxon>
        <taxon>Actinomycetes</taxon>
        <taxon>Micrococcales</taxon>
        <taxon>Microbacteriaceae</taxon>
        <taxon>Microbacterium</taxon>
    </lineage>
</organism>
<feature type="transmembrane region" description="Helical" evidence="1">
    <location>
        <begin position="21"/>
        <end position="41"/>
    </location>
</feature>
<dbReference type="AlphaFoldDB" id="A0A7W5CJS9"/>
<proteinExistence type="predicted"/>
<dbReference type="RefSeq" id="WP_183420004.1">
    <property type="nucleotide sequence ID" value="NZ_JACHXY010000002.1"/>
</dbReference>
<accession>A0A7W5CJS9</accession>
<feature type="transmembrane region" description="Helical" evidence="1">
    <location>
        <begin position="47"/>
        <end position="66"/>
    </location>
</feature>
<dbReference type="Proteomes" id="UP000543579">
    <property type="component" value="Unassembled WGS sequence"/>
</dbReference>
<keyword evidence="1" id="KW-0472">Membrane</keyword>
<evidence type="ECO:0000256" key="1">
    <source>
        <dbReference type="SAM" id="Phobius"/>
    </source>
</evidence>
<evidence type="ECO:0000313" key="2">
    <source>
        <dbReference type="EMBL" id="MBB3158594.1"/>
    </source>
</evidence>
<evidence type="ECO:0000313" key="3">
    <source>
        <dbReference type="Proteomes" id="UP000543579"/>
    </source>
</evidence>
<name>A0A7W5CJS9_9MICO</name>
<dbReference type="EMBL" id="JACHXY010000002">
    <property type="protein sequence ID" value="MBB3158594.1"/>
    <property type="molecule type" value="Genomic_DNA"/>
</dbReference>
<gene>
    <name evidence="2" type="ORF">FHS07_002290</name>
</gene>
<protein>
    <submittedName>
        <fullName evidence="2">Uncharacterized protein</fullName>
    </submittedName>
</protein>
<sequence length="70" mass="7349">MQHPYAHHAAHRPAWATPLATVVLWTAVIAFAVAGLAMIPLHGDTGVLLLVAALIVAAPAAAASRYRSYH</sequence>